<feature type="chain" id="PRO_5038085736" evidence="1">
    <location>
        <begin position="21"/>
        <end position="252"/>
    </location>
</feature>
<proteinExistence type="predicted"/>
<keyword evidence="1" id="KW-0732">Signal</keyword>
<organism evidence="2 3">
    <name type="scientific">Undibacterium baiyunense</name>
    <dbReference type="NCBI Taxonomy" id="2828731"/>
    <lineage>
        <taxon>Bacteria</taxon>
        <taxon>Pseudomonadati</taxon>
        <taxon>Pseudomonadota</taxon>
        <taxon>Betaproteobacteria</taxon>
        <taxon>Burkholderiales</taxon>
        <taxon>Oxalobacteraceae</taxon>
        <taxon>Undibacterium</taxon>
    </lineage>
</organism>
<gene>
    <name evidence="2" type="ORF">KDM92_04575</name>
</gene>
<dbReference type="EMBL" id="JAGSPM010000002">
    <property type="protein sequence ID" value="MBR7745844.1"/>
    <property type="molecule type" value="Genomic_DNA"/>
</dbReference>
<dbReference type="InterPro" id="IPR010239">
    <property type="entry name" value="CHP02001"/>
</dbReference>
<sequence>MKKILFCAAMSSCFASGLFASNVSAQEAKPEHEVSFNLGAVSDYRYRGISQSRLKPALQGGADYVNNTYGLYAGTWLSTIKWTKDAGGSGEIEMDLYAGKRGSITDDVSYDVGVLSYVYPSNGLKNVAGFVDANTTEIYGQISTGPVYAKYSHSVTNLFGFVDSKNSGYLDLGANLDMGEGYTLNLHYGRQTIKNNSSYSYNDWKLGVTKELVGVNFSLAVIGTNTDVKYYYTPAGKFTGKTSLVLSAVKAF</sequence>
<evidence type="ECO:0000313" key="2">
    <source>
        <dbReference type="EMBL" id="MBR7745844.1"/>
    </source>
</evidence>
<protein>
    <submittedName>
        <fullName evidence="2">TorF family putative porin</fullName>
    </submittedName>
</protein>
<reference evidence="2 3" key="1">
    <citation type="submission" date="2021-04" db="EMBL/GenBank/DDBJ databases">
        <title>novel species isolated from subtropical streams in China.</title>
        <authorList>
            <person name="Lu H."/>
        </authorList>
    </citation>
    <scope>NUCLEOTIDE SEQUENCE [LARGE SCALE GENOMIC DNA]</scope>
    <source>
        <strain evidence="2 3">BYS107W</strain>
    </source>
</reference>
<dbReference type="NCBIfam" id="TIGR02001">
    <property type="entry name" value="gcw_chp"/>
    <property type="match status" value="1"/>
</dbReference>
<evidence type="ECO:0000313" key="3">
    <source>
        <dbReference type="Proteomes" id="UP000680158"/>
    </source>
</evidence>
<accession>A0A941DBV8</accession>
<dbReference type="AlphaFoldDB" id="A0A941DBV8"/>
<evidence type="ECO:0000256" key="1">
    <source>
        <dbReference type="SAM" id="SignalP"/>
    </source>
</evidence>
<feature type="signal peptide" evidence="1">
    <location>
        <begin position="1"/>
        <end position="20"/>
    </location>
</feature>
<name>A0A941DBV8_9BURK</name>
<dbReference type="RefSeq" id="WP_212683205.1">
    <property type="nucleotide sequence ID" value="NZ_JAGSPM010000002.1"/>
</dbReference>
<keyword evidence="3" id="KW-1185">Reference proteome</keyword>
<dbReference type="Proteomes" id="UP000680158">
    <property type="component" value="Unassembled WGS sequence"/>
</dbReference>
<dbReference type="Pfam" id="PF09694">
    <property type="entry name" value="Gcw_chp"/>
    <property type="match status" value="1"/>
</dbReference>
<comment type="caution">
    <text evidence="2">The sequence shown here is derived from an EMBL/GenBank/DDBJ whole genome shotgun (WGS) entry which is preliminary data.</text>
</comment>